<dbReference type="Proteomes" id="UP000276133">
    <property type="component" value="Unassembled WGS sequence"/>
</dbReference>
<name>A0A3M7R0L3_BRAPC</name>
<sequence>MSWEMSINCLSVSPPWADVLPNIEIGFTAPSLLYLKHYHISTQNFFKNGILLIFTQEQNLNLTIFIGFGQSKSVLFTDGFLRSFGRSAKRAFSKECFFFFLRNFNKLLFELESRDHFDSLYSVYFLKMIENNIYA</sequence>
<evidence type="ECO:0000313" key="1">
    <source>
        <dbReference type="EMBL" id="RNA17130.1"/>
    </source>
</evidence>
<dbReference type="EMBL" id="REGN01004525">
    <property type="protein sequence ID" value="RNA17130.1"/>
    <property type="molecule type" value="Genomic_DNA"/>
</dbReference>
<accession>A0A3M7R0L3</accession>
<comment type="caution">
    <text evidence="1">The sequence shown here is derived from an EMBL/GenBank/DDBJ whole genome shotgun (WGS) entry which is preliminary data.</text>
</comment>
<protein>
    <submittedName>
        <fullName evidence="1">Uncharacterized protein</fullName>
    </submittedName>
</protein>
<keyword evidence="2" id="KW-1185">Reference proteome</keyword>
<gene>
    <name evidence="1" type="ORF">BpHYR1_034556</name>
</gene>
<reference evidence="1 2" key="1">
    <citation type="journal article" date="2018" name="Sci. Rep.">
        <title>Genomic signatures of local adaptation to the degree of environmental predictability in rotifers.</title>
        <authorList>
            <person name="Franch-Gras L."/>
            <person name="Hahn C."/>
            <person name="Garcia-Roger E.M."/>
            <person name="Carmona M.J."/>
            <person name="Serra M."/>
            <person name="Gomez A."/>
        </authorList>
    </citation>
    <scope>NUCLEOTIDE SEQUENCE [LARGE SCALE GENOMIC DNA]</scope>
    <source>
        <strain evidence="1">HYR1</strain>
    </source>
</reference>
<organism evidence="1 2">
    <name type="scientific">Brachionus plicatilis</name>
    <name type="common">Marine rotifer</name>
    <name type="synonym">Brachionus muelleri</name>
    <dbReference type="NCBI Taxonomy" id="10195"/>
    <lineage>
        <taxon>Eukaryota</taxon>
        <taxon>Metazoa</taxon>
        <taxon>Spiralia</taxon>
        <taxon>Gnathifera</taxon>
        <taxon>Rotifera</taxon>
        <taxon>Eurotatoria</taxon>
        <taxon>Monogononta</taxon>
        <taxon>Pseudotrocha</taxon>
        <taxon>Ploima</taxon>
        <taxon>Brachionidae</taxon>
        <taxon>Brachionus</taxon>
    </lineage>
</organism>
<proteinExistence type="predicted"/>
<dbReference type="AlphaFoldDB" id="A0A3M7R0L3"/>
<evidence type="ECO:0000313" key="2">
    <source>
        <dbReference type="Proteomes" id="UP000276133"/>
    </source>
</evidence>